<reference evidence="3 4" key="1">
    <citation type="submission" date="2021-06" db="EMBL/GenBank/DDBJ databases">
        <title>Caerostris extrusa draft genome.</title>
        <authorList>
            <person name="Kono N."/>
            <person name="Arakawa K."/>
        </authorList>
    </citation>
    <scope>NUCLEOTIDE SEQUENCE [LARGE SCALE GENOMIC DNA]</scope>
</reference>
<dbReference type="GO" id="GO:0005737">
    <property type="term" value="C:cytoplasm"/>
    <property type="evidence" value="ECO:0007669"/>
    <property type="project" value="TreeGrafter"/>
</dbReference>
<dbReference type="PROSITE" id="PS50191">
    <property type="entry name" value="CRAL_TRIO"/>
    <property type="match status" value="1"/>
</dbReference>
<dbReference type="Gene3D" id="1.20.58.60">
    <property type="match status" value="1"/>
</dbReference>
<dbReference type="InterPro" id="IPR051336">
    <property type="entry name" value="RhoGEF_Guanine_NuclExch_SF"/>
</dbReference>
<name>A0AAV4V2V8_CAEEX</name>
<dbReference type="InterPro" id="IPR001251">
    <property type="entry name" value="CRAL-TRIO_dom"/>
</dbReference>
<evidence type="ECO:0000256" key="1">
    <source>
        <dbReference type="ARBA" id="ARBA00022658"/>
    </source>
</evidence>
<dbReference type="PANTHER" id="PTHR22826:SF211">
    <property type="entry name" value="LD43457P"/>
    <property type="match status" value="1"/>
</dbReference>
<accession>A0AAV4V2V8</accession>
<proteinExistence type="predicted"/>
<evidence type="ECO:0000259" key="2">
    <source>
        <dbReference type="PROSITE" id="PS50191"/>
    </source>
</evidence>
<dbReference type="Proteomes" id="UP001054945">
    <property type="component" value="Unassembled WGS sequence"/>
</dbReference>
<dbReference type="SMART" id="SM00150">
    <property type="entry name" value="SPEC"/>
    <property type="match status" value="1"/>
</dbReference>
<protein>
    <submittedName>
        <fullName evidence="3">Guanine nucleotide exchange factor DBS</fullName>
    </submittedName>
</protein>
<dbReference type="InterPro" id="IPR002017">
    <property type="entry name" value="Spectrin_repeat"/>
</dbReference>
<dbReference type="PANTHER" id="PTHR22826">
    <property type="entry name" value="RHO GUANINE EXCHANGE FACTOR-RELATED"/>
    <property type="match status" value="1"/>
</dbReference>
<evidence type="ECO:0000313" key="3">
    <source>
        <dbReference type="EMBL" id="GIY64481.1"/>
    </source>
</evidence>
<dbReference type="InterPro" id="IPR036865">
    <property type="entry name" value="CRAL-TRIO_dom_sf"/>
</dbReference>
<evidence type="ECO:0000313" key="4">
    <source>
        <dbReference type="Proteomes" id="UP001054945"/>
    </source>
</evidence>
<sequence length="407" mass="46890">MFMFSLSVGGRTPEGYPIIIFPDVGAFWSLSDEDYHKLILYLTNVPTLQDADLGFVLIIDRRNDKWSAVKTVLFKNFGLIQVVFVLRPLGFLQKAILEVSNKFFREEFKFRLVICSSVEDLHQHINVSQLTTDLGGTIPYNHEEWIQQRVAVENFTSNLQEISSSLREMTRRLQETEFPNDVQSTLSLLENQGGEYQNLKEDLRTAAMHGETLLSCIRRPTPQSIHHVKLLLQLDETEKGFDTFWSQHEKRLSQCLELRKFEQEFKELQVTLAGNLRELAEIPETGDSVSEVDTLLSALERFRSDTEEDLDKADMLQQDGEKLIAANHYAVDSIAPKCIELERIVADIRQQVAFRIEILRKSRDLQARIEKANKWCTRGVNLLAGQQIEKYSSPTFAQAALREIEYF</sequence>
<dbReference type="SUPFAM" id="SSF46966">
    <property type="entry name" value="Spectrin repeat"/>
    <property type="match status" value="1"/>
</dbReference>
<dbReference type="GO" id="GO:0005085">
    <property type="term" value="F:guanyl-nucleotide exchange factor activity"/>
    <property type="evidence" value="ECO:0007669"/>
    <property type="project" value="UniProtKB-KW"/>
</dbReference>
<keyword evidence="1" id="KW-0344">Guanine-nucleotide releasing factor</keyword>
<dbReference type="EMBL" id="BPLR01013887">
    <property type="protein sequence ID" value="GIY64481.1"/>
    <property type="molecule type" value="Genomic_DNA"/>
</dbReference>
<dbReference type="InterPro" id="IPR018159">
    <property type="entry name" value="Spectrin/alpha-actinin"/>
</dbReference>
<comment type="caution">
    <text evidence="3">The sequence shown here is derived from an EMBL/GenBank/DDBJ whole genome shotgun (WGS) entry which is preliminary data.</text>
</comment>
<dbReference type="CDD" id="cd00170">
    <property type="entry name" value="SEC14"/>
    <property type="match status" value="1"/>
</dbReference>
<dbReference type="Pfam" id="PF00435">
    <property type="entry name" value="Spectrin"/>
    <property type="match status" value="1"/>
</dbReference>
<gene>
    <name evidence="3" type="primary">Mcf2l</name>
    <name evidence="3" type="ORF">CEXT_403401</name>
</gene>
<keyword evidence="4" id="KW-1185">Reference proteome</keyword>
<feature type="domain" description="CRAL-TRIO" evidence="2">
    <location>
        <begin position="79"/>
        <end position="142"/>
    </location>
</feature>
<dbReference type="SUPFAM" id="SSF52087">
    <property type="entry name" value="CRAL/TRIO domain"/>
    <property type="match status" value="1"/>
</dbReference>
<organism evidence="3 4">
    <name type="scientific">Caerostris extrusa</name>
    <name type="common">Bark spider</name>
    <name type="synonym">Caerostris bankana</name>
    <dbReference type="NCBI Taxonomy" id="172846"/>
    <lineage>
        <taxon>Eukaryota</taxon>
        <taxon>Metazoa</taxon>
        <taxon>Ecdysozoa</taxon>
        <taxon>Arthropoda</taxon>
        <taxon>Chelicerata</taxon>
        <taxon>Arachnida</taxon>
        <taxon>Araneae</taxon>
        <taxon>Araneomorphae</taxon>
        <taxon>Entelegynae</taxon>
        <taxon>Araneoidea</taxon>
        <taxon>Araneidae</taxon>
        <taxon>Caerostris</taxon>
    </lineage>
</organism>
<dbReference type="Pfam" id="PF13716">
    <property type="entry name" value="CRAL_TRIO_2"/>
    <property type="match status" value="1"/>
</dbReference>
<dbReference type="AlphaFoldDB" id="A0AAV4V2V8"/>